<evidence type="ECO:0000256" key="5">
    <source>
        <dbReference type="ARBA" id="ARBA00023136"/>
    </source>
</evidence>
<sequence>MDAALEMQAPDTWDSFPLFQLLNDYLRNDDNLCNGKFHQHLRDVFAPQVVRYVDLMESSIAQSIHKGFEKERWDAQGRAWGSSNGCATSEDMLWKLDALQSFIRDLRWPEEVFAEHLDNRLKIMAADMIEAAAKRTLKAFETWLKKSGKGTDYIVHSEVCVMINVITDCKNKALHLCALDSGENIHQYHTKIDEFLEKVQVQMGKCLVEKLLSVLESVLSKLARYDEGTFFSSILSLTKPVNELGKAYVDFMRGNLEQLRQRLADELLTLNIFEQWYTGQTKLICDWLTERLDLSLHPYQLTCIMNINKKYYSDFELQGVPETTLNSKTYQTICSRLQVEEATQSVTQSESGLRGRFMTSGEEESD</sequence>
<dbReference type="PROSITE" id="PS51258">
    <property type="entry name" value="MHD1"/>
    <property type="match status" value="1"/>
</dbReference>
<comment type="subcellular location">
    <subcellularLocation>
        <location evidence="1">Endomembrane system</location>
    </subcellularLocation>
    <subcellularLocation>
        <location evidence="6">Synapse</location>
    </subcellularLocation>
</comment>
<feature type="region of interest" description="Disordered" evidence="7">
    <location>
        <begin position="345"/>
        <end position="366"/>
    </location>
</feature>
<protein>
    <recommendedName>
        <fullName evidence="8">MHD1 domain-containing protein</fullName>
    </recommendedName>
</protein>
<accession>A0A0L8FGK3</accession>
<evidence type="ECO:0000256" key="4">
    <source>
        <dbReference type="ARBA" id="ARBA00023121"/>
    </source>
</evidence>
<dbReference type="OrthoDB" id="10063282at2759"/>
<organism evidence="9">
    <name type="scientific">Octopus bimaculoides</name>
    <name type="common">California two-spotted octopus</name>
    <dbReference type="NCBI Taxonomy" id="37653"/>
    <lineage>
        <taxon>Eukaryota</taxon>
        <taxon>Metazoa</taxon>
        <taxon>Spiralia</taxon>
        <taxon>Lophotrochozoa</taxon>
        <taxon>Mollusca</taxon>
        <taxon>Cephalopoda</taxon>
        <taxon>Coleoidea</taxon>
        <taxon>Octopodiformes</taxon>
        <taxon>Octopoda</taxon>
        <taxon>Incirrata</taxon>
        <taxon>Octopodidae</taxon>
        <taxon>Octopus</taxon>
    </lineage>
</organism>
<dbReference type="PANTHER" id="PTHR12166:SF8">
    <property type="entry name" value="CALCIUM-DEPENDENT SECRETION ACTIVATOR"/>
    <property type="match status" value="1"/>
</dbReference>
<evidence type="ECO:0000256" key="1">
    <source>
        <dbReference type="ARBA" id="ARBA00004308"/>
    </source>
</evidence>
<dbReference type="Pfam" id="PF06292">
    <property type="entry name" value="MUN"/>
    <property type="match status" value="2"/>
</dbReference>
<evidence type="ECO:0000256" key="7">
    <source>
        <dbReference type="SAM" id="MobiDB-lite"/>
    </source>
</evidence>
<dbReference type="GO" id="GO:0008289">
    <property type="term" value="F:lipid binding"/>
    <property type="evidence" value="ECO:0007669"/>
    <property type="project" value="UniProtKB-KW"/>
</dbReference>
<dbReference type="PANTHER" id="PTHR12166">
    <property type="entry name" value="CALCIUM-DEPENDENT SECRETION ACTIVATOR"/>
    <property type="match status" value="1"/>
</dbReference>
<evidence type="ECO:0000256" key="3">
    <source>
        <dbReference type="ARBA" id="ARBA00023018"/>
    </source>
</evidence>
<keyword evidence="5" id="KW-0472">Membrane</keyword>
<proteinExistence type="predicted"/>
<dbReference type="AlphaFoldDB" id="A0A0L8FGK3"/>
<evidence type="ECO:0000256" key="6">
    <source>
        <dbReference type="ARBA" id="ARBA00034103"/>
    </source>
</evidence>
<dbReference type="Gene3D" id="1.10.357.50">
    <property type="match status" value="1"/>
</dbReference>
<dbReference type="GO" id="GO:0098793">
    <property type="term" value="C:presynapse"/>
    <property type="evidence" value="ECO:0007669"/>
    <property type="project" value="GOC"/>
</dbReference>
<keyword evidence="2" id="KW-0813">Transport</keyword>
<name>A0A0L8FGK3_OCTBM</name>
<dbReference type="GO" id="GO:1990504">
    <property type="term" value="P:dense core granule exocytosis"/>
    <property type="evidence" value="ECO:0007669"/>
    <property type="project" value="InterPro"/>
</dbReference>
<keyword evidence="4" id="KW-0446">Lipid-binding</keyword>
<dbReference type="GO" id="GO:0012505">
    <property type="term" value="C:endomembrane system"/>
    <property type="evidence" value="ECO:0007669"/>
    <property type="project" value="UniProtKB-SubCell"/>
</dbReference>
<feature type="domain" description="MHD1" evidence="8">
    <location>
        <begin position="1"/>
        <end position="136"/>
    </location>
</feature>
<dbReference type="GO" id="GO:0016079">
    <property type="term" value="P:synaptic vesicle exocytosis"/>
    <property type="evidence" value="ECO:0007669"/>
    <property type="project" value="InterPro"/>
</dbReference>
<dbReference type="InterPro" id="IPR010439">
    <property type="entry name" value="MUN_dom"/>
</dbReference>
<dbReference type="InterPro" id="IPR014770">
    <property type="entry name" value="Munc13_1"/>
</dbReference>
<gene>
    <name evidence="9" type="ORF">OCBIM_22022855mg</name>
</gene>
<dbReference type="InterPro" id="IPR033227">
    <property type="entry name" value="CAPS"/>
</dbReference>
<reference evidence="9" key="1">
    <citation type="submission" date="2015-07" db="EMBL/GenBank/DDBJ databases">
        <title>MeaNS - Measles Nucleotide Surveillance Program.</title>
        <authorList>
            <person name="Tran T."/>
            <person name="Druce J."/>
        </authorList>
    </citation>
    <scope>NUCLEOTIDE SEQUENCE</scope>
    <source>
        <strain evidence="9">UCB-OBI-ISO-001</strain>
        <tissue evidence="9">Gonad</tissue>
    </source>
</reference>
<keyword evidence="3" id="KW-0770">Synapse</keyword>
<dbReference type="EMBL" id="KQ433074">
    <property type="protein sequence ID" value="KOF62541.1"/>
    <property type="molecule type" value="Genomic_DNA"/>
</dbReference>
<evidence type="ECO:0000256" key="2">
    <source>
        <dbReference type="ARBA" id="ARBA00022448"/>
    </source>
</evidence>
<evidence type="ECO:0000259" key="8">
    <source>
        <dbReference type="PROSITE" id="PS51258"/>
    </source>
</evidence>
<evidence type="ECO:0000313" key="9">
    <source>
        <dbReference type="EMBL" id="KOF62541.1"/>
    </source>
</evidence>
<dbReference type="STRING" id="37653.A0A0L8FGK3"/>